<organism evidence="1 2">
    <name type="scientific">Actinocorallia longicatena</name>
    <dbReference type="NCBI Taxonomy" id="111803"/>
    <lineage>
        <taxon>Bacteria</taxon>
        <taxon>Bacillati</taxon>
        <taxon>Actinomycetota</taxon>
        <taxon>Actinomycetes</taxon>
        <taxon>Streptosporangiales</taxon>
        <taxon>Thermomonosporaceae</taxon>
        <taxon>Actinocorallia</taxon>
    </lineage>
</organism>
<dbReference type="EMBL" id="BAAAUV010000003">
    <property type="protein sequence ID" value="GAA3201282.1"/>
    <property type="molecule type" value="Genomic_DNA"/>
</dbReference>
<keyword evidence="2" id="KW-1185">Reference proteome</keyword>
<gene>
    <name evidence="1" type="ORF">GCM10010468_14380</name>
</gene>
<sequence>MANGSFQIPPGFALTTLSGLIRAEVVDVNGNPPGNVIKADQDFAIKYEWELSGTAVPMICGKWLLRVLHDEVGGPGDGYLPNPPREVALTPGNGVYTETINVPGGLPASPGGSTYQIIASISYLNGVGSPGGMGGNVDCGLINIVP</sequence>
<name>A0ABP6Q318_9ACTN</name>
<evidence type="ECO:0000313" key="2">
    <source>
        <dbReference type="Proteomes" id="UP001501237"/>
    </source>
</evidence>
<comment type="caution">
    <text evidence="1">The sequence shown here is derived from an EMBL/GenBank/DDBJ whole genome shotgun (WGS) entry which is preliminary data.</text>
</comment>
<proteinExistence type="predicted"/>
<reference evidence="2" key="1">
    <citation type="journal article" date="2019" name="Int. J. Syst. Evol. Microbiol.">
        <title>The Global Catalogue of Microorganisms (GCM) 10K type strain sequencing project: providing services to taxonomists for standard genome sequencing and annotation.</title>
        <authorList>
            <consortium name="The Broad Institute Genomics Platform"/>
            <consortium name="The Broad Institute Genome Sequencing Center for Infectious Disease"/>
            <person name="Wu L."/>
            <person name="Ma J."/>
        </authorList>
    </citation>
    <scope>NUCLEOTIDE SEQUENCE [LARGE SCALE GENOMIC DNA]</scope>
    <source>
        <strain evidence="2">JCM 9377</strain>
    </source>
</reference>
<accession>A0ABP6Q318</accession>
<dbReference type="Proteomes" id="UP001501237">
    <property type="component" value="Unassembled WGS sequence"/>
</dbReference>
<protein>
    <submittedName>
        <fullName evidence="1">Uncharacterized protein</fullName>
    </submittedName>
</protein>
<evidence type="ECO:0000313" key="1">
    <source>
        <dbReference type="EMBL" id="GAA3201282.1"/>
    </source>
</evidence>
<dbReference type="RefSeq" id="WP_344823585.1">
    <property type="nucleotide sequence ID" value="NZ_BAAAUV010000003.1"/>
</dbReference>